<reference evidence="1 2" key="1">
    <citation type="submission" date="2016-06" db="EMBL/GenBank/DDBJ databases">
        <authorList>
            <person name="Kjaerup R.B."/>
            <person name="Dalgaard T.S."/>
            <person name="Juul-Madsen H.R."/>
        </authorList>
    </citation>
    <scope>NUCLEOTIDE SEQUENCE [LARGE SCALE GENOMIC DNA]</scope>
    <source>
        <strain evidence="1 2">DSM 45626</strain>
    </source>
</reference>
<dbReference type="EMBL" id="FMCW01000066">
    <property type="protein sequence ID" value="SCF23056.1"/>
    <property type="molecule type" value="Genomic_DNA"/>
</dbReference>
<accession>A0A1C4YQV3</accession>
<gene>
    <name evidence="1" type="ORF">GA0070558_1667</name>
</gene>
<evidence type="ECO:0000313" key="1">
    <source>
        <dbReference type="EMBL" id="SCF23056.1"/>
    </source>
</evidence>
<protein>
    <submittedName>
        <fullName evidence="1">Uncharacterized protein</fullName>
    </submittedName>
</protein>
<dbReference type="RefSeq" id="WP_091287172.1">
    <property type="nucleotide sequence ID" value="NZ_FMCW01000066.1"/>
</dbReference>
<name>A0A1C4YQV3_9ACTN</name>
<proteinExistence type="predicted"/>
<dbReference type="Proteomes" id="UP000199375">
    <property type="component" value="Unassembled WGS sequence"/>
</dbReference>
<organism evidence="1 2">
    <name type="scientific">Micromonospora haikouensis</name>
    <dbReference type="NCBI Taxonomy" id="686309"/>
    <lineage>
        <taxon>Bacteria</taxon>
        <taxon>Bacillati</taxon>
        <taxon>Actinomycetota</taxon>
        <taxon>Actinomycetes</taxon>
        <taxon>Micromonosporales</taxon>
        <taxon>Micromonosporaceae</taxon>
        <taxon>Micromonospora</taxon>
    </lineage>
</organism>
<dbReference type="AlphaFoldDB" id="A0A1C4YQV3"/>
<evidence type="ECO:0000313" key="2">
    <source>
        <dbReference type="Proteomes" id="UP000199375"/>
    </source>
</evidence>
<sequence length="206" mass="23378">MTHPTSTFDIAMARFVKYVLSPGTQRFALVRSFDDSYSPVKDPYRKIRLAVQAGRRTGKDEAAMSSAVQNCRPQVRGHYIDIARGWLSFIEPRADTAFVSPGTARWHTTDLTVRVTPDLVLMHPDGTTDALKLYFYSDALTAQAAEVTLWLMSQTLDQTHPRARPMVLDVRRRREFTRVRPAAGYASWLESEAASLAFLYRRHRAA</sequence>